<dbReference type="SUPFAM" id="SSF82771">
    <property type="entry name" value="GIY-YIG endonuclease"/>
    <property type="match status" value="1"/>
</dbReference>
<reference evidence="1" key="1">
    <citation type="journal article" date="2020" name="Nature">
        <title>Giant virus diversity and host interactions through global metagenomics.</title>
        <authorList>
            <person name="Schulz F."/>
            <person name="Roux S."/>
            <person name="Paez-Espino D."/>
            <person name="Jungbluth S."/>
            <person name="Walsh D.A."/>
            <person name="Denef V.J."/>
            <person name="McMahon K.D."/>
            <person name="Konstantinidis K.T."/>
            <person name="Eloe-Fadrosh E.A."/>
            <person name="Kyrpides N.C."/>
            <person name="Woyke T."/>
        </authorList>
    </citation>
    <scope>NUCLEOTIDE SEQUENCE</scope>
    <source>
        <strain evidence="1">GVMAG-S-1035118-87</strain>
    </source>
</reference>
<dbReference type="AlphaFoldDB" id="A0A6C0AHW8"/>
<dbReference type="EMBL" id="MN740630">
    <property type="protein sequence ID" value="QHS79322.1"/>
    <property type="molecule type" value="Genomic_DNA"/>
</dbReference>
<accession>A0A6C0AHW8</accession>
<dbReference type="InterPro" id="IPR035901">
    <property type="entry name" value="GIY-YIG_endonuc_sf"/>
</dbReference>
<name>A0A6C0AHW8_9ZZZZ</name>
<evidence type="ECO:0008006" key="2">
    <source>
        <dbReference type="Google" id="ProtNLM"/>
    </source>
</evidence>
<proteinExistence type="predicted"/>
<organism evidence="1">
    <name type="scientific">viral metagenome</name>
    <dbReference type="NCBI Taxonomy" id="1070528"/>
    <lineage>
        <taxon>unclassified sequences</taxon>
        <taxon>metagenomes</taxon>
        <taxon>organismal metagenomes</taxon>
    </lineage>
</organism>
<protein>
    <recommendedName>
        <fullName evidence="2">GIY-YIG domain-containing protein</fullName>
    </recommendedName>
</protein>
<evidence type="ECO:0000313" key="1">
    <source>
        <dbReference type="EMBL" id="QHS79322.1"/>
    </source>
</evidence>
<sequence>MPNYQNGKIYKITSGELTYIGSTCEPTLARRLSGHVRSYKQWKDGKHGHMTSYPLIETGQYEITLIELWPCTSKDELTARERFHIESNVCVNKCIPSRTHKEWYDANTNNIRERMKAYREANGDKIREYRKTLYEANKDNIREQQKAYYAANIDTIRERHKANYAKKSESV</sequence>